<sequence>MKFFAATIVLGMAAVAVAQDSSSSLSVYEQCLEDKCPNSKEDVSCQAACKGNPNPNASMIAETNECYKGCIGLDYQGAIDCQAKCNNIYNPANTVVTGHLVPAGVSTGSGSAVSAATSSTAAISSTAANTAAESSANAESSADVKSSSKAASDAESELDDESASSEDEESSSLSSKSKSSSSSASTLKAALSGVALVAAAALF</sequence>
<name>A0ACC1ILD4_9FUNG</name>
<gene>
    <name evidence="1" type="ORF">LPJ66_003186</name>
</gene>
<dbReference type="Proteomes" id="UP001150581">
    <property type="component" value="Unassembled WGS sequence"/>
</dbReference>
<accession>A0ACC1ILD4</accession>
<comment type="caution">
    <text evidence="1">The sequence shown here is derived from an EMBL/GenBank/DDBJ whole genome shotgun (WGS) entry which is preliminary data.</text>
</comment>
<evidence type="ECO:0000313" key="1">
    <source>
        <dbReference type="EMBL" id="KAJ1897748.1"/>
    </source>
</evidence>
<proteinExistence type="predicted"/>
<protein>
    <submittedName>
        <fullName evidence="1">Uncharacterized protein</fullName>
    </submittedName>
</protein>
<organism evidence="1 2">
    <name type="scientific">Kickxella alabastrina</name>
    <dbReference type="NCBI Taxonomy" id="61397"/>
    <lineage>
        <taxon>Eukaryota</taxon>
        <taxon>Fungi</taxon>
        <taxon>Fungi incertae sedis</taxon>
        <taxon>Zoopagomycota</taxon>
        <taxon>Kickxellomycotina</taxon>
        <taxon>Kickxellomycetes</taxon>
        <taxon>Kickxellales</taxon>
        <taxon>Kickxellaceae</taxon>
        <taxon>Kickxella</taxon>
    </lineage>
</organism>
<evidence type="ECO:0000313" key="2">
    <source>
        <dbReference type="Proteomes" id="UP001150581"/>
    </source>
</evidence>
<dbReference type="EMBL" id="JANBPG010000302">
    <property type="protein sequence ID" value="KAJ1897748.1"/>
    <property type="molecule type" value="Genomic_DNA"/>
</dbReference>
<keyword evidence="2" id="KW-1185">Reference proteome</keyword>
<reference evidence="1" key="1">
    <citation type="submission" date="2022-07" db="EMBL/GenBank/DDBJ databases">
        <title>Phylogenomic reconstructions and comparative analyses of Kickxellomycotina fungi.</title>
        <authorList>
            <person name="Reynolds N.K."/>
            <person name="Stajich J.E."/>
            <person name="Barry K."/>
            <person name="Grigoriev I.V."/>
            <person name="Crous P."/>
            <person name="Smith M.E."/>
        </authorList>
    </citation>
    <scope>NUCLEOTIDE SEQUENCE</scope>
    <source>
        <strain evidence="1">Benny 63K</strain>
    </source>
</reference>